<proteinExistence type="predicted"/>
<reference evidence="1" key="1">
    <citation type="submission" date="2014-11" db="EMBL/GenBank/DDBJ databases">
        <authorList>
            <person name="Amaro Gonzalez C."/>
        </authorList>
    </citation>
    <scope>NUCLEOTIDE SEQUENCE</scope>
</reference>
<sequence>MYSWRPLTKEVETKSNKNKLCGIHILVESSCILLEHFAVPQ</sequence>
<protein>
    <submittedName>
        <fullName evidence="1">Uncharacterized protein</fullName>
    </submittedName>
</protein>
<name>A0A0E9PLK3_ANGAN</name>
<dbReference type="AlphaFoldDB" id="A0A0E9PLK3"/>
<reference evidence="1" key="2">
    <citation type="journal article" date="2015" name="Fish Shellfish Immunol.">
        <title>Early steps in the European eel (Anguilla anguilla)-Vibrio vulnificus interaction in the gills: Role of the RtxA13 toxin.</title>
        <authorList>
            <person name="Callol A."/>
            <person name="Pajuelo D."/>
            <person name="Ebbesson L."/>
            <person name="Teles M."/>
            <person name="MacKenzie S."/>
            <person name="Amaro C."/>
        </authorList>
    </citation>
    <scope>NUCLEOTIDE SEQUENCE</scope>
</reference>
<dbReference type="EMBL" id="GBXM01103071">
    <property type="protein sequence ID" value="JAH05506.1"/>
    <property type="molecule type" value="Transcribed_RNA"/>
</dbReference>
<accession>A0A0E9PLK3</accession>
<evidence type="ECO:0000313" key="1">
    <source>
        <dbReference type="EMBL" id="JAH05506.1"/>
    </source>
</evidence>
<organism evidence="1">
    <name type="scientific">Anguilla anguilla</name>
    <name type="common">European freshwater eel</name>
    <name type="synonym">Muraena anguilla</name>
    <dbReference type="NCBI Taxonomy" id="7936"/>
    <lineage>
        <taxon>Eukaryota</taxon>
        <taxon>Metazoa</taxon>
        <taxon>Chordata</taxon>
        <taxon>Craniata</taxon>
        <taxon>Vertebrata</taxon>
        <taxon>Euteleostomi</taxon>
        <taxon>Actinopterygii</taxon>
        <taxon>Neopterygii</taxon>
        <taxon>Teleostei</taxon>
        <taxon>Anguilliformes</taxon>
        <taxon>Anguillidae</taxon>
        <taxon>Anguilla</taxon>
    </lineage>
</organism>